<evidence type="ECO:0000313" key="3">
    <source>
        <dbReference type="Proteomes" id="UP001501470"/>
    </source>
</evidence>
<gene>
    <name evidence="2" type="ORF">GCM10009827_012250</name>
</gene>
<dbReference type="PROSITE" id="PS51257">
    <property type="entry name" value="PROKAR_LIPOPROTEIN"/>
    <property type="match status" value="1"/>
</dbReference>
<name>A0ABN1ZPT2_9ACTN</name>
<evidence type="ECO:0000256" key="1">
    <source>
        <dbReference type="SAM" id="MobiDB-lite"/>
    </source>
</evidence>
<keyword evidence="3" id="KW-1185">Reference proteome</keyword>
<dbReference type="EMBL" id="BAAAQD010000001">
    <property type="protein sequence ID" value="GAA1501796.1"/>
    <property type="molecule type" value="Genomic_DNA"/>
</dbReference>
<evidence type="ECO:0000313" key="2">
    <source>
        <dbReference type="EMBL" id="GAA1501796.1"/>
    </source>
</evidence>
<protein>
    <recommendedName>
        <fullName evidence="4">Lipoprotein</fullName>
    </recommendedName>
</protein>
<reference evidence="2 3" key="1">
    <citation type="journal article" date="2019" name="Int. J. Syst. Evol. Microbiol.">
        <title>The Global Catalogue of Microorganisms (GCM) 10K type strain sequencing project: providing services to taxonomists for standard genome sequencing and annotation.</title>
        <authorList>
            <consortium name="The Broad Institute Genomics Platform"/>
            <consortium name="The Broad Institute Genome Sequencing Center for Infectious Disease"/>
            <person name="Wu L."/>
            <person name="Ma J."/>
        </authorList>
    </citation>
    <scope>NUCLEOTIDE SEQUENCE [LARGE SCALE GENOMIC DNA]</scope>
    <source>
        <strain evidence="2 3">JCM 15933</strain>
    </source>
</reference>
<sequence>MFPNRFTSGTAVLVAITLFTAGCDTEPSPEGRPSTSPSQAAGPSRLPSGITWYDELDGTVGVFDPSNGRVLHQAAVSGGEHPGRLTVAPGGTTAVGLRRCKLQVYRWTGQTFALEKEHPQPAGLCFDHATFREGRFRIETTRDPDSKVTDTNPWFTLDPAAAQTLRQEEPVAAIHPAKLTMTGRSGTGTVQLSGLRVTAADLREVSGPRFRYFCKQAIDDIRFFCVASSDEQDADKTQPFGVLAIATFDLKTQAVVSLEQVMPASQIFVYAAALSPDGKDFIIRTTSGQWQRLARDGSHTPVPIRGEPMGESPDWDIHWL</sequence>
<evidence type="ECO:0008006" key="4">
    <source>
        <dbReference type="Google" id="ProtNLM"/>
    </source>
</evidence>
<dbReference type="SUPFAM" id="SSF75011">
    <property type="entry name" value="3-carboxy-cis,cis-mucoante lactonizing enzyme"/>
    <property type="match status" value="1"/>
</dbReference>
<proteinExistence type="predicted"/>
<dbReference type="Proteomes" id="UP001501470">
    <property type="component" value="Unassembled WGS sequence"/>
</dbReference>
<feature type="region of interest" description="Disordered" evidence="1">
    <location>
        <begin position="295"/>
        <end position="315"/>
    </location>
</feature>
<organism evidence="2 3">
    <name type="scientific">Dactylosporangium maewongense</name>
    <dbReference type="NCBI Taxonomy" id="634393"/>
    <lineage>
        <taxon>Bacteria</taxon>
        <taxon>Bacillati</taxon>
        <taxon>Actinomycetota</taxon>
        <taxon>Actinomycetes</taxon>
        <taxon>Micromonosporales</taxon>
        <taxon>Micromonosporaceae</taxon>
        <taxon>Dactylosporangium</taxon>
    </lineage>
</organism>
<accession>A0ABN1ZPT2</accession>
<feature type="region of interest" description="Disordered" evidence="1">
    <location>
        <begin position="24"/>
        <end position="47"/>
    </location>
</feature>
<comment type="caution">
    <text evidence="2">The sequence shown here is derived from an EMBL/GenBank/DDBJ whole genome shotgun (WGS) entry which is preliminary data.</text>
</comment>
<dbReference type="RefSeq" id="WP_344500343.1">
    <property type="nucleotide sequence ID" value="NZ_BAAAQD010000001.1"/>
</dbReference>